<reference evidence="5" key="1">
    <citation type="submission" date="2020-01" db="EMBL/GenBank/DDBJ databases">
        <authorList>
            <consortium name="DOE Joint Genome Institute"/>
            <person name="Haridas S."/>
            <person name="Albert R."/>
            <person name="Binder M."/>
            <person name="Bloem J."/>
            <person name="Labutti K."/>
            <person name="Salamov A."/>
            <person name="Andreopoulos B."/>
            <person name="Baker S.E."/>
            <person name="Barry K."/>
            <person name="Bills G."/>
            <person name="Bluhm B.H."/>
            <person name="Cannon C."/>
            <person name="Castanera R."/>
            <person name="Culley D.E."/>
            <person name="Daum C."/>
            <person name="Ezra D."/>
            <person name="Gonzalez J.B."/>
            <person name="Henrissat B."/>
            <person name="Kuo A."/>
            <person name="Liang C."/>
            <person name="Lipzen A."/>
            <person name="Lutzoni F."/>
            <person name="Magnuson J."/>
            <person name="Mondo S."/>
            <person name="Nolan M."/>
            <person name="Ohm R."/>
            <person name="Pangilinan J."/>
            <person name="Park H.-J."/>
            <person name="Ramirez L."/>
            <person name="Alfaro M."/>
            <person name="Sun H."/>
            <person name="Tritt A."/>
            <person name="Yoshinaga Y."/>
            <person name="Zwiers L.-H."/>
            <person name="Turgeon B.G."/>
            <person name="Goodwin S.B."/>
            <person name="Spatafora J.W."/>
            <person name="Crous P.W."/>
            <person name="Grigoriev I.V."/>
        </authorList>
    </citation>
    <scope>NUCLEOTIDE SEQUENCE</scope>
    <source>
        <strain evidence="5">CBS 342.82</strain>
    </source>
</reference>
<dbReference type="PROSITE" id="PS51455">
    <property type="entry name" value="PIPK"/>
    <property type="match status" value="1"/>
</dbReference>
<dbReference type="GO" id="GO:0046854">
    <property type="term" value="P:phosphatidylinositol phosphate biosynthetic process"/>
    <property type="evidence" value="ECO:0007669"/>
    <property type="project" value="TreeGrafter"/>
</dbReference>
<dbReference type="Gene3D" id="3.30.810.10">
    <property type="entry name" value="2-Layer Sandwich"/>
    <property type="match status" value="1"/>
</dbReference>
<dbReference type="Pfam" id="PF01504">
    <property type="entry name" value="PIP5K"/>
    <property type="match status" value="1"/>
</dbReference>
<dbReference type="SUPFAM" id="SSF56104">
    <property type="entry name" value="SAICAR synthase-like"/>
    <property type="match status" value="1"/>
</dbReference>
<dbReference type="Proteomes" id="UP000504637">
    <property type="component" value="Unplaced"/>
</dbReference>
<dbReference type="InterPro" id="IPR002498">
    <property type="entry name" value="PInositol-4-P-4/5-kinase_core"/>
</dbReference>
<dbReference type="SMART" id="SM00330">
    <property type="entry name" value="PIPKc"/>
    <property type="match status" value="1"/>
</dbReference>
<dbReference type="RefSeq" id="XP_033464739.1">
    <property type="nucleotide sequence ID" value="XM_033602810.1"/>
</dbReference>
<reference evidence="5" key="2">
    <citation type="submission" date="2020-04" db="EMBL/GenBank/DDBJ databases">
        <authorList>
            <consortium name="NCBI Genome Project"/>
        </authorList>
    </citation>
    <scope>NUCLEOTIDE SEQUENCE</scope>
    <source>
        <strain evidence="5">CBS 342.82</strain>
    </source>
</reference>
<keyword evidence="1" id="KW-0418">Kinase</keyword>
<reference evidence="5" key="3">
    <citation type="submission" date="2025-08" db="UniProtKB">
        <authorList>
            <consortium name="RefSeq"/>
        </authorList>
    </citation>
    <scope>IDENTIFICATION</scope>
    <source>
        <strain evidence="5">CBS 342.82</strain>
    </source>
</reference>
<keyword evidence="1" id="KW-0067">ATP-binding</keyword>
<evidence type="ECO:0000256" key="2">
    <source>
        <dbReference type="SAM" id="MobiDB-lite"/>
    </source>
</evidence>
<evidence type="ECO:0000313" key="4">
    <source>
        <dbReference type="Proteomes" id="UP000504637"/>
    </source>
</evidence>
<feature type="domain" description="PIPK" evidence="3">
    <location>
        <begin position="1"/>
        <end position="360"/>
    </location>
</feature>
<dbReference type="GO" id="GO:0005524">
    <property type="term" value="F:ATP binding"/>
    <property type="evidence" value="ECO:0007669"/>
    <property type="project" value="UniProtKB-UniRule"/>
</dbReference>
<evidence type="ECO:0000313" key="5">
    <source>
        <dbReference type="RefSeq" id="XP_033464739.1"/>
    </source>
</evidence>
<dbReference type="PANTHER" id="PTHR23086">
    <property type="entry name" value="PHOSPHATIDYLINOSITOL-4-PHOSPHATE 5-KINASE"/>
    <property type="match status" value="1"/>
</dbReference>
<dbReference type="Gene3D" id="3.30.800.10">
    <property type="entry name" value="Phosphatidylinositol Phosphate Kinase II Beta"/>
    <property type="match status" value="1"/>
</dbReference>
<keyword evidence="4" id="KW-1185">Reference proteome</keyword>
<organism evidence="5">
    <name type="scientific">Dissoconium aciculare CBS 342.82</name>
    <dbReference type="NCBI Taxonomy" id="1314786"/>
    <lineage>
        <taxon>Eukaryota</taxon>
        <taxon>Fungi</taxon>
        <taxon>Dikarya</taxon>
        <taxon>Ascomycota</taxon>
        <taxon>Pezizomycotina</taxon>
        <taxon>Dothideomycetes</taxon>
        <taxon>Dothideomycetidae</taxon>
        <taxon>Mycosphaerellales</taxon>
        <taxon>Dissoconiaceae</taxon>
        <taxon>Dissoconium</taxon>
    </lineage>
</organism>
<accession>A0A6J3MIH3</accession>
<sequence>MPSRQDVIAQSITHSILHSDDKPGSIVGHVPAFFHAYWLTFDCVQRELFKALRGLWQLDELNYRASLGVDADGRTHDDALESMGDMGFSGSTFFIAKENYIVKSIPRRFEHSFFKNELLLPYADYMRNNPRSLLVRITDFLQYSHYSMGSMIGLAPSHHIVMENIQRGKSLDQRQGKEAEWETFDLKPQSYFYPERDVAGGILASEATKSKLADDFDDKVRLTLDVVEEFKYQLQKDTAFLAKHNAVDYSLFLLRIPRPNDEQSASGPSTTTSKPPYNPPEPQTWRTGIKSADGKYVYRAVILDFFWSKHKVHAQAMTGLIKAYNIFDRQGPMSVTTTSPEYRARFSKMCTDMLEVQTDS</sequence>
<name>A0A6J3MIH3_9PEZI</name>
<protein>
    <submittedName>
        <fullName evidence="5">SAICAR synthase-like protein</fullName>
    </submittedName>
</protein>
<feature type="region of interest" description="Disordered" evidence="2">
    <location>
        <begin position="260"/>
        <end position="286"/>
    </location>
</feature>
<dbReference type="GO" id="GO:0005886">
    <property type="term" value="C:plasma membrane"/>
    <property type="evidence" value="ECO:0007669"/>
    <property type="project" value="TreeGrafter"/>
</dbReference>
<dbReference type="PANTHER" id="PTHR23086:SF126">
    <property type="entry name" value="PIPK DOMAIN-CONTAINING PROTEIN"/>
    <property type="match status" value="1"/>
</dbReference>
<evidence type="ECO:0000259" key="3">
    <source>
        <dbReference type="PROSITE" id="PS51455"/>
    </source>
</evidence>
<dbReference type="InterPro" id="IPR023610">
    <property type="entry name" value="PInositol-4/5-P-5/4-kinase"/>
</dbReference>
<keyword evidence="1" id="KW-0808">Transferase</keyword>
<dbReference type="GeneID" id="54360610"/>
<evidence type="ECO:0000256" key="1">
    <source>
        <dbReference type="PROSITE-ProRule" id="PRU00781"/>
    </source>
</evidence>
<dbReference type="AlphaFoldDB" id="A0A6J3MIH3"/>
<feature type="compositionally biased region" description="Polar residues" evidence="2">
    <location>
        <begin position="262"/>
        <end position="275"/>
    </location>
</feature>
<proteinExistence type="predicted"/>
<dbReference type="InterPro" id="IPR027483">
    <property type="entry name" value="PInositol-4-P-4/5-kinase_C_sf"/>
</dbReference>
<keyword evidence="1" id="KW-0547">Nucleotide-binding</keyword>
<dbReference type="InterPro" id="IPR027484">
    <property type="entry name" value="PInositol-4-P-5-kinase_N"/>
</dbReference>
<dbReference type="OrthoDB" id="70770at2759"/>
<gene>
    <name evidence="5" type="ORF">K489DRAFT_366822</name>
</gene>
<dbReference type="GO" id="GO:0016308">
    <property type="term" value="F:1-phosphatidylinositol-4-phosphate 5-kinase activity"/>
    <property type="evidence" value="ECO:0007669"/>
    <property type="project" value="TreeGrafter"/>
</dbReference>